<name>Q6ESN5_ORYSJ</name>
<feature type="region of interest" description="Disordered" evidence="1">
    <location>
        <begin position="105"/>
        <end position="126"/>
    </location>
</feature>
<dbReference type="AlphaFoldDB" id="Q6ESN5"/>
<accession>Q6ESN5</accession>
<evidence type="ECO:0000313" key="2">
    <source>
        <dbReference type="EMBL" id="BAD28335.1"/>
    </source>
</evidence>
<organism evidence="2 3">
    <name type="scientific">Oryza sativa subsp. japonica</name>
    <name type="common">Rice</name>
    <dbReference type="NCBI Taxonomy" id="39947"/>
    <lineage>
        <taxon>Eukaryota</taxon>
        <taxon>Viridiplantae</taxon>
        <taxon>Streptophyta</taxon>
        <taxon>Embryophyta</taxon>
        <taxon>Tracheophyta</taxon>
        <taxon>Spermatophyta</taxon>
        <taxon>Magnoliopsida</taxon>
        <taxon>Liliopsida</taxon>
        <taxon>Poales</taxon>
        <taxon>Poaceae</taxon>
        <taxon>BOP clade</taxon>
        <taxon>Oryzoideae</taxon>
        <taxon>Oryzeae</taxon>
        <taxon>Oryzinae</taxon>
        <taxon>Oryza</taxon>
        <taxon>Oryza sativa</taxon>
    </lineage>
</organism>
<evidence type="ECO:0000256" key="1">
    <source>
        <dbReference type="SAM" id="MobiDB-lite"/>
    </source>
</evidence>
<dbReference type="EMBL" id="AP005091">
    <property type="protein sequence ID" value="BAD28335.1"/>
    <property type="molecule type" value="Genomic_DNA"/>
</dbReference>
<gene>
    <name evidence="2" type="primary">OJ1104_G11.9</name>
</gene>
<proteinExistence type="predicted"/>
<reference evidence="3" key="2">
    <citation type="journal article" date="2008" name="Nucleic Acids Res.">
        <title>The rice annotation project database (RAP-DB): 2008 update.</title>
        <authorList>
            <consortium name="The rice annotation project (RAP)"/>
        </authorList>
    </citation>
    <scope>GENOME REANNOTATION</scope>
    <source>
        <strain evidence="3">cv. Nipponbare</strain>
    </source>
</reference>
<sequence length="126" mass="13902">MSLQTPKNKVRVSQTVGARVTAPRRRLPRYLYYRIPTEGDLLSNGEDEHEVGLGGTAVIGRHAGGEPAIGRRIQPHARDDHLKLKAKKDKAEMINYDALPKLKAKKDKPYKGRSCANAGSEKCVQG</sequence>
<evidence type="ECO:0000313" key="3">
    <source>
        <dbReference type="Proteomes" id="UP000000763"/>
    </source>
</evidence>
<reference evidence="3" key="1">
    <citation type="journal article" date="2005" name="Nature">
        <title>The map-based sequence of the rice genome.</title>
        <authorList>
            <consortium name="International rice genome sequencing project (IRGSP)"/>
            <person name="Matsumoto T."/>
            <person name="Wu J."/>
            <person name="Kanamori H."/>
            <person name="Katayose Y."/>
            <person name="Fujisawa M."/>
            <person name="Namiki N."/>
            <person name="Mizuno H."/>
            <person name="Yamamoto K."/>
            <person name="Antonio B.A."/>
            <person name="Baba T."/>
            <person name="Sakata K."/>
            <person name="Nagamura Y."/>
            <person name="Aoki H."/>
            <person name="Arikawa K."/>
            <person name="Arita K."/>
            <person name="Bito T."/>
            <person name="Chiden Y."/>
            <person name="Fujitsuka N."/>
            <person name="Fukunaka R."/>
            <person name="Hamada M."/>
            <person name="Harada C."/>
            <person name="Hayashi A."/>
            <person name="Hijishita S."/>
            <person name="Honda M."/>
            <person name="Hosokawa S."/>
            <person name="Ichikawa Y."/>
            <person name="Idonuma A."/>
            <person name="Iijima M."/>
            <person name="Ikeda M."/>
            <person name="Ikeno M."/>
            <person name="Ito K."/>
            <person name="Ito S."/>
            <person name="Ito T."/>
            <person name="Ito Y."/>
            <person name="Ito Y."/>
            <person name="Iwabuchi A."/>
            <person name="Kamiya K."/>
            <person name="Karasawa W."/>
            <person name="Kurita K."/>
            <person name="Katagiri S."/>
            <person name="Kikuta A."/>
            <person name="Kobayashi H."/>
            <person name="Kobayashi N."/>
            <person name="Machita K."/>
            <person name="Maehara T."/>
            <person name="Masukawa M."/>
            <person name="Mizubayashi T."/>
            <person name="Mukai Y."/>
            <person name="Nagasaki H."/>
            <person name="Nagata Y."/>
            <person name="Naito S."/>
            <person name="Nakashima M."/>
            <person name="Nakama Y."/>
            <person name="Nakamichi Y."/>
            <person name="Nakamura M."/>
            <person name="Meguro A."/>
            <person name="Negishi M."/>
            <person name="Ohta I."/>
            <person name="Ohta T."/>
            <person name="Okamoto M."/>
            <person name="Ono N."/>
            <person name="Saji S."/>
            <person name="Sakaguchi M."/>
            <person name="Sakai K."/>
            <person name="Shibata M."/>
            <person name="Shimokawa T."/>
            <person name="Song J."/>
            <person name="Takazaki Y."/>
            <person name="Terasawa K."/>
            <person name="Tsugane M."/>
            <person name="Tsuji K."/>
            <person name="Ueda S."/>
            <person name="Waki K."/>
            <person name="Yamagata H."/>
            <person name="Yamamoto M."/>
            <person name="Yamamoto S."/>
            <person name="Yamane H."/>
            <person name="Yoshiki S."/>
            <person name="Yoshihara R."/>
            <person name="Yukawa K."/>
            <person name="Zhong H."/>
            <person name="Yano M."/>
            <person name="Yuan Q."/>
            <person name="Ouyang S."/>
            <person name="Liu J."/>
            <person name="Jones K.M."/>
            <person name="Gansberger K."/>
            <person name="Moffat K."/>
            <person name="Hill J."/>
            <person name="Bera J."/>
            <person name="Fadrosh D."/>
            <person name="Jin S."/>
            <person name="Johri S."/>
            <person name="Kim M."/>
            <person name="Overton L."/>
            <person name="Reardon M."/>
            <person name="Tsitrin T."/>
            <person name="Vuong H."/>
            <person name="Weaver B."/>
            <person name="Ciecko A."/>
            <person name="Tallon L."/>
            <person name="Jackson J."/>
            <person name="Pai G."/>
            <person name="Aken S.V."/>
            <person name="Utterback T."/>
            <person name="Reidmuller S."/>
            <person name="Feldblyum T."/>
            <person name="Hsiao J."/>
            <person name="Zismann V."/>
            <person name="Iobst S."/>
            <person name="de Vazeille A.R."/>
            <person name="Buell C.R."/>
            <person name="Ying K."/>
            <person name="Li Y."/>
            <person name="Lu T."/>
            <person name="Huang Y."/>
            <person name="Zhao Q."/>
            <person name="Feng Q."/>
            <person name="Zhang L."/>
            <person name="Zhu J."/>
            <person name="Weng Q."/>
            <person name="Mu J."/>
            <person name="Lu Y."/>
            <person name="Fan D."/>
            <person name="Liu Y."/>
            <person name="Guan J."/>
            <person name="Zhang Y."/>
            <person name="Yu S."/>
            <person name="Liu X."/>
            <person name="Zhang Y."/>
            <person name="Hong G."/>
            <person name="Han B."/>
            <person name="Choisne N."/>
            <person name="Demange N."/>
            <person name="Orjeda G."/>
            <person name="Samain S."/>
            <person name="Cattolico L."/>
            <person name="Pelletier E."/>
            <person name="Couloux A."/>
            <person name="Segurens B."/>
            <person name="Wincker P."/>
            <person name="D'Hont A."/>
            <person name="Scarpelli C."/>
            <person name="Weissenbach J."/>
            <person name="Salanoubat M."/>
            <person name="Quetier F."/>
            <person name="Yu Y."/>
            <person name="Kim H.R."/>
            <person name="Rambo T."/>
            <person name="Currie J."/>
            <person name="Collura K."/>
            <person name="Luo M."/>
            <person name="Yang T."/>
            <person name="Ammiraju J.S.S."/>
            <person name="Engler F."/>
            <person name="Soderlund C."/>
            <person name="Wing R.A."/>
            <person name="Palmer L.E."/>
            <person name="de la Bastide M."/>
            <person name="Spiegel L."/>
            <person name="Nascimento L."/>
            <person name="Zutavern T."/>
            <person name="O'Shaughnessy A."/>
            <person name="Dike S."/>
            <person name="Dedhia N."/>
            <person name="Preston R."/>
            <person name="Balija V."/>
            <person name="McCombie W.R."/>
            <person name="Chow T."/>
            <person name="Chen H."/>
            <person name="Chung M."/>
            <person name="Chen C."/>
            <person name="Shaw J."/>
            <person name="Wu H."/>
            <person name="Hsiao K."/>
            <person name="Chao Y."/>
            <person name="Chu M."/>
            <person name="Cheng C."/>
            <person name="Hour A."/>
            <person name="Lee P."/>
            <person name="Lin S."/>
            <person name="Lin Y."/>
            <person name="Liou J."/>
            <person name="Liu S."/>
            <person name="Hsing Y."/>
            <person name="Raghuvanshi S."/>
            <person name="Mohanty A."/>
            <person name="Bharti A.K."/>
            <person name="Gaur A."/>
            <person name="Gupta V."/>
            <person name="Kumar D."/>
            <person name="Ravi V."/>
            <person name="Vij S."/>
            <person name="Kapur A."/>
            <person name="Khurana P."/>
            <person name="Khurana P."/>
            <person name="Khurana J.P."/>
            <person name="Tyagi A.K."/>
            <person name="Gaikwad K."/>
            <person name="Singh A."/>
            <person name="Dalal V."/>
            <person name="Srivastava S."/>
            <person name="Dixit A."/>
            <person name="Pal A.K."/>
            <person name="Ghazi I.A."/>
            <person name="Yadav M."/>
            <person name="Pandit A."/>
            <person name="Bhargava A."/>
            <person name="Sureshbabu K."/>
            <person name="Batra K."/>
            <person name="Sharma T.R."/>
            <person name="Mohapatra T."/>
            <person name="Singh N.K."/>
            <person name="Messing J."/>
            <person name="Nelson A.B."/>
            <person name="Fuks G."/>
            <person name="Kavchok S."/>
            <person name="Keizer G."/>
            <person name="Linton E."/>
            <person name="Llaca V."/>
            <person name="Song R."/>
            <person name="Tanyolac B."/>
            <person name="Young S."/>
            <person name="Ho-Il K."/>
            <person name="Hahn J.H."/>
            <person name="Sangsakoo G."/>
            <person name="Vanavichit A."/>
            <person name="de Mattos Luiz.A.T."/>
            <person name="Zimmer P.D."/>
            <person name="Malone G."/>
            <person name="Dellagostin O."/>
            <person name="de Oliveira A.C."/>
            <person name="Bevan M."/>
            <person name="Bancroft I."/>
            <person name="Minx P."/>
            <person name="Cordum H."/>
            <person name="Wilson R."/>
            <person name="Cheng Z."/>
            <person name="Jin W."/>
            <person name="Jiang J."/>
            <person name="Leong S.A."/>
            <person name="Iwama H."/>
            <person name="Gojobori T."/>
            <person name="Itoh T."/>
            <person name="Niimura Y."/>
            <person name="Fujii Y."/>
            <person name="Habara T."/>
            <person name="Sakai H."/>
            <person name="Sato Y."/>
            <person name="Wilson G."/>
            <person name="Kumar K."/>
            <person name="McCouch S."/>
            <person name="Juretic N."/>
            <person name="Hoen D."/>
            <person name="Wright S."/>
            <person name="Bruskiewich R."/>
            <person name="Bureau T."/>
            <person name="Miyao A."/>
            <person name="Hirochika H."/>
            <person name="Nishikawa T."/>
            <person name="Kadowaki K."/>
            <person name="Sugiura M."/>
            <person name="Burr B."/>
            <person name="Sasaki T."/>
        </authorList>
    </citation>
    <scope>NUCLEOTIDE SEQUENCE [LARGE SCALE GENOMIC DNA]</scope>
    <source>
        <strain evidence="3">cv. Nipponbare</strain>
    </source>
</reference>
<protein>
    <submittedName>
        <fullName evidence="2">Uncharacterized protein</fullName>
    </submittedName>
</protein>
<dbReference type="Proteomes" id="UP000000763">
    <property type="component" value="Chromosome 9"/>
</dbReference>